<organism evidence="1 2">
    <name type="scientific">Campylobacter concisus</name>
    <dbReference type="NCBI Taxonomy" id="199"/>
    <lineage>
        <taxon>Bacteria</taxon>
        <taxon>Pseudomonadati</taxon>
        <taxon>Campylobacterota</taxon>
        <taxon>Epsilonproteobacteria</taxon>
        <taxon>Campylobacterales</taxon>
        <taxon>Campylobacteraceae</taxon>
        <taxon>Campylobacter</taxon>
    </lineage>
</organism>
<gene>
    <name evidence="1" type="ORF">CVS89_00470</name>
</gene>
<reference evidence="1 2" key="1">
    <citation type="journal article" date="2018" name="Emerg. Microbes Infect.">
        <title>Genomic analysis of oral Campylobacter concisus strains identified a potential bacterial molecular marker associated with active Crohn's disease.</title>
        <authorList>
            <person name="Liu F."/>
            <person name="Ma R."/>
            <person name="Tay C.Y.A."/>
            <person name="Octavia S."/>
            <person name="Lan R."/>
            <person name="Chung H.K.L."/>
            <person name="Riordan S.M."/>
            <person name="Grimm M.C."/>
            <person name="Leong R.W."/>
            <person name="Tanaka M.M."/>
            <person name="Connor S."/>
            <person name="Zhang L."/>
        </authorList>
    </citation>
    <scope>NUCLEOTIDE SEQUENCE [LARGE SCALE GENOMIC DNA]</scope>
    <source>
        <strain evidence="1 2">H16O-S1</strain>
    </source>
</reference>
<dbReference type="RefSeq" id="WP_107848468.1">
    <property type="nucleotide sequence ID" value="NZ_CABPTT010000001.1"/>
</dbReference>
<dbReference type="Proteomes" id="UP000594571">
    <property type="component" value="Chromosome"/>
</dbReference>
<protein>
    <submittedName>
        <fullName evidence="1">Serine hydroxymethyltransferase</fullName>
    </submittedName>
</protein>
<reference evidence="1 2" key="2">
    <citation type="journal article" date="2020" name="Microb. Genom.">
        <title>Analysis of complete Campylobacter concisus genomes identifies genomospecies features, secretion systems and novel plasmids and their association with severe ulcerative colitis.</title>
        <authorList>
            <person name="Liu F."/>
            <person name="Chen S."/>
            <person name="Luu L.D.W."/>
            <person name="Lee S.A."/>
            <person name="Tay A.C.Y."/>
            <person name="Wu R."/>
            <person name="Riordan S.M."/>
            <person name="Lan R."/>
            <person name="Liu L."/>
            <person name="Zhang L."/>
        </authorList>
    </citation>
    <scope>NUCLEOTIDE SEQUENCE [LARGE SCALE GENOMIC DNA]</scope>
    <source>
        <strain evidence="1 2">H16O-S1</strain>
    </source>
</reference>
<dbReference type="EMBL" id="CP049263">
    <property type="protein sequence ID" value="QPH96788.1"/>
    <property type="molecule type" value="Genomic_DNA"/>
</dbReference>
<proteinExistence type="predicted"/>
<sequence>MIEVRIDFDEIDKIRELNYTYGNRIPENIKEKMLYFLSLKLNLPPTHNWDTFKEFYQYLHFKELQEFKPEDGWASYDEFLMIKEEDNKCGVKNKQGVRDNLKLIFINFNKFYKEHNELANKLLNFISDVKSEMLNYCDKNNNDFLNITVVIES</sequence>
<accession>A0A7S9S5P7</accession>
<evidence type="ECO:0000313" key="2">
    <source>
        <dbReference type="Proteomes" id="UP000594571"/>
    </source>
</evidence>
<dbReference type="GO" id="GO:0008168">
    <property type="term" value="F:methyltransferase activity"/>
    <property type="evidence" value="ECO:0007669"/>
    <property type="project" value="UniProtKB-KW"/>
</dbReference>
<name>A0A7S9S5P7_9BACT</name>
<keyword evidence="1" id="KW-0489">Methyltransferase</keyword>
<dbReference type="GO" id="GO:0032259">
    <property type="term" value="P:methylation"/>
    <property type="evidence" value="ECO:0007669"/>
    <property type="project" value="UniProtKB-KW"/>
</dbReference>
<dbReference type="AlphaFoldDB" id="A0A7S9S5P7"/>
<keyword evidence="1" id="KW-0808">Transferase</keyword>
<evidence type="ECO:0000313" key="1">
    <source>
        <dbReference type="EMBL" id="QPH96788.1"/>
    </source>
</evidence>